<sequence length="420" mass="49566">MTSYEYLAKILRTKPELILDLDKKMSARSEKSGILDKIVRENEHRISRTLDLLGCHDYRAENICRALITRLQEDDRALYKLFKKPSGTSMTGLKTLFNFALELAHIDQLFVLKTEKAEEILRKNPPPNILKALKYKDIEELLKKEDLIEIFAALRFVETNEWMHKTFDATYKNLTADDFEKKDIELRVLSGKWLKIAEKFVGKKYHNLSHLKELGVIFVIPLKIDSPGETVRLFSLILHYLHEVDFYSKMFERASVGKEFGSKLISLLKGENPEIDKFNKEEMNWLIIQQYLAKDNENDQRLFIPHINPEAIHWKKAEQNISNFGKRFKNIDLELWFELDWVGGYFKKKSEIRNPKSETEELVSFDLVDNVMALVQKEERMKYLYHHQEALWNHIFEEYLGTENLEKLMVENFDKGIISL</sequence>
<reference evidence="2" key="1">
    <citation type="submission" date="2017-09" db="EMBL/GenBank/DDBJ databases">
        <title>Depth-based differentiation of microbial function through sediment-hosted aquifers and enrichment of novel symbionts in the deep terrestrial subsurface.</title>
        <authorList>
            <person name="Probst A.J."/>
            <person name="Ladd B."/>
            <person name="Jarett J.K."/>
            <person name="Geller-Mcgrath D.E."/>
            <person name="Sieber C.M.K."/>
            <person name="Emerson J.B."/>
            <person name="Anantharaman K."/>
            <person name="Thomas B.C."/>
            <person name="Malmstrom R."/>
            <person name="Stieglmeier M."/>
            <person name="Klingl A."/>
            <person name="Woyke T."/>
            <person name="Ryan C.M."/>
            <person name="Banfield J.F."/>
        </authorList>
    </citation>
    <scope>NUCLEOTIDE SEQUENCE [LARGE SCALE GENOMIC DNA]</scope>
</reference>
<dbReference type="EMBL" id="PFDX01000014">
    <property type="protein sequence ID" value="PJE57540.1"/>
    <property type="molecule type" value="Genomic_DNA"/>
</dbReference>
<dbReference type="Proteomes" id="UP000231648">
    <property type="component" value="Unassembled WGS sequence"/>
</dbReference>
<organism evidence="1 2">
    <name type="scientific">Candidatus Portnoybacteria bacterium CG10_big_fil_rev_8_21_14_0_10_38_18</name>
    <dbReference type="NCBI Taxonomy" id="1974813"/>
    <lineage>
        <taxon>Bacteria</taxon>
        <taxon>Candidatus Portnoyibacteriota</taxon>
    </lineage>
</organism>
<gene>
    <name evidence="1" type="ORF">COU82_01370</name>
</gene>
<name>A0A2M8KC86_9BACT</name>
<comment type="caution">
    <text evidence="1">The sequence shown here is derived from an EMBL/GenBank/DDBJ whole genome shotgun (WGS) entry which is preliminary data.</text>
</comment>
<accession>A0A2M8KC86</accession>
<dbReference type="AlphaFoldDB" id="A0A2M8KC86"/>
<evidence type="ECO:0000313" key="1">
    <source>
        <dbReference type="EMBL" id="PJE57540.1"/>
    </source>
</evidence>
<protein>
    <submittedName>
        <fullName evidence="1">Uncharacterized protein</fullName>
    </submittedName>
</protein>
<proteinExistence type="predicted"/>
<evidence type="ECO:0000313" key="2">
    <source>
        <dbReference type="Proteomes" id="UP000231648"/>
    </source>
</evidence>